<organism evidence="2 3">
    <name type="scientific">Lentzea fradiae</name>
    <dbReference type="NCBI Taxonomy" id="200378"/>
    <lineage>
        <taxon>Bacteria</taxon>
        <taxon>Bacillati</taxon>
        <taxon>Actinomycetota</taxon>
        <taxon>Actinomycetes</taxon>
        <taxon>Pseudonocardiales</taxon>
        <taxon>Pseudonocardiaceae</taxon>
        <taxon>Lentzea</taxon>
    </lineage>
</organism>
<gene>
    <name evidence="2" type="ORF">SAMN05216553_110380</name>
</gene>
<evidence type="ECO:0000313" key="2">
    <source>
        <dbReference type="EMBL" id="SDG71210.1"/>
    </source>
</evidence>
<keyword evidence="3" id="KW-1185">Reference proteome</keyword>
<dbReference type="InterPro" id="IPR036388">
    <property type="entry name" value="WH-like_DNA-bd_sf"/>
</dbReference>
<dbReference type="InterPro" id="IPR007630">
    <property type="entry name" value="RNA_pol_sigma70_r4"/>
</dbReference>
<sequence>MLSPEQRAVLELRVVRGLTAEQAASALGSTAAAVRLLQHHALDALRNAITREGTRE</sequence>
<dbReference type="Pfam" id="PF04545">
    <property type="entry name" value="Sigma70_r4"/>
    <property type="match status" value="1"/>
</dbReference>
<dbReference type="GO" id="GO:0003700">
    <property type="term" value="F:DNA-binding transcription factor activity"/>
    <property type="evidence" value="ECO:0007669"/>
    <property type="project" value="InterPro"/>
</dbReference>
<dbReference type="SUPFAM" id="SSF88659">
    <property type="entry name" value="Sigma3 and sigma4 domains of RNA polymerase sigma factors"/>
    <property type="match status" value="1"/>
</dbReference>
<evidence type="ECO:0000259" key="1">
    <source>
        <dbReference type="Pfam" id="PF04545"/>
    </source>
</evidence>
<proteinExistence type="predicted"/>
<dbReference type="Proteomes" id="UP000199623">
    <property type="component" value="Unassembled WGS sequence"/>
</dbReference>
<reference evidence="3" key="1">
    <citation type="submission" date="2016-10" db="EMBL/GenBank/DDBJ databases">
        <authorList>
            <person name="Varghese N."/>
            <person name="Submissions S."/>
        </authorList>
    </citation>
    <scope>NUCLEOTIDE SEQUENCE [LARGE SCALE GENOMIC DNA]</scope>
    <source>
        <strain evidence="3">CGMCC 4.3506</strain>
    </source>
</reference>
<dbReference type="InterPro" id="IPR013324">
    <property type="entry name" value="RNA_pol_sigma_r3/r4-like"/>
</dbReference>
<accession>A0A1G7WJ34</accession>
<dbReference type="Gene3D" id="1.10.10.10">
    <property type="entry name" value="Winged helix-like DNA-binding domain superfamily/Winged helix DNA-binding domain"/>
    <property type="match status" value="1"/>
</dbReference>
<dbReference type="GO" id="GO:0006352">
    <property type="term" value="P:DNA-templated transcription initiation"/>
    <property type="evidence" value="ECO:0007669"/>
    <property type="project" value="InterPro"/>
</dbReference>
<dbReference type="EMBL" id="FNCC01000010">
    <property type="protein sequence ID" value="SDG71210.1"/>
    <property type="molecule type" value="Genomic_DNA"/>
</dbReference>
<feature type="domain" description="RNA polymerase sigma-70 region 4" evidence="1">
    <location>
        <begin position="2"/>
        <end position="47"/>
    </location>
</feature>
<protein>
    <submittedName>
        <fullName evidence="2">RNA polymerase sigma-70 factor, ECF subfamily</fullName>
    </submittedName>
</protein>
<evidence type="ECO:0000313" key="3">
    <source>
        <dbReference type="Proteomes" id="UP000199623"/>
    </source>
</evidence>
<name>A0A1G7WJ34_9PSEU</name>
<dbReference type="STRING" id="200378.SAMN05216553_110380"/>
<dbReference type="AlphaFoldDB" id="A0A1G7WJ34"/>